<gene>
    <name evidence="1" type="ORF">MERR_LOCUS9116</name>
</gene>
<evidence type="ECO:0000313" key="2">
    <source>
        <dbReference type="Proteomes" id="UP000467841"/>
    </source>
</evidence>
<organism evidence="1 2">
    <name type="scientific">Microthlaspi erraticum</name>
    <dbReference type="NCBI Taxonomy" id="1685480"/>
    <lineage>
        <taxon>Eukaryota</taxon>
        <taxon>Viridiplantae</taxon>
        <taxon>Streptophyta</taxon>
        <taxon>Embryophyta</taxon>
        <taxon>Tracheophyta</taxon>
        <taxon>Spermatophyta</taxon>
        <taxon>Magnoliopsida</taxon>
        <taxon>eudicotyledons</taxon>
        <taxon>Gunneridae</taxon>
        <taxon>Pentapetalae</taxon>
        <taxon>rosids</taxon>
        <taxon>malvids</taxon>
        <taxon>Brassicales</taxon>
        <taxon>Brassicaceae</taxon>
        <taxon>Coluteocarpeae</taxon>
        <taxon>Microthlaspi</taxon>
    </lineage>
</organism>
<evidence type="ECO:0000313" key="1">
    <source>
        <dbReference type="EMBL" id="CAA7021881.1"/>
    </source>
</evidence>
<comment type="caution">
    <text evidence="1">The sequence shown here is derived from an EMBL/GenBank/DDBJ whole genome shotgun (WGS) entry which is preliminary data.</text>
</comment>
<proteinExistence type="predicted"/>
<accession>A0A6D2I0C2</accession>
<reference evidence="1" key="1">
    <citation type="submission" date="2020-01" db="EMBL/GenBank/DDBJ databases">
        <authorList>
            <person name="Mishra B."/>
        </authorList>
    </citation>
    <scope>NUCLEOTIDE SEQUENCE [LARGE SCALE GENOMIC DNA]</scope>
</reference>
<dbReference type="Proteomes" id="UP000467841">
    <property type="component" value="Unassembled WGS sequence"/>
</dbReference>
<dbReference type="EMBL" id="CACVBM020000665">
    <property type="protein sequence ID" value="CAA7021881.1"/>
    <property type="molecule type" value="Genomic_DNA"/>
</dbReference>
<protein>
    <submittedName>
        <fullName evidence="1">Uncharacterized protein</fullName>
    </submittedName>
</protein>
<dbReference type="AlphaFoldDB" id="A0A6D2I0C2"/>
<name>A0A6D2I0C2_9BRAS</name>
<sequence>MIMKQKLLCQTLPPFIALFLQRHKPLYRDQTSATPTSPLLVAVKTPSPTSLSVSANQKIRNLHIPSP</sequence>
<keyword evidence="2" id="KW-1185">Reference proteome</keyword>